<evidence type="ECO:0000256" key="1">
    <source>
        <dbReference type="ARBA" id="ARBA00008535"/>
    </source>
</evidence>
<evidence type="ECO:0000259" key="4">
    <source>
        <dbReference type="PROSITE" id="PS51720"/>
    </source>
</evidence>
<dbReference type="EMBL" id="CACVKT020000463">
    <property type="protein sequence ID" value="CAC5359274.1"/>
    <property type="molecule type" value="Genomic_DNA"/>
</dbReference>
<dbReference type="PANTHER" id="PTHR10903">
    <property type="entry name" value="GTPASE, IMAP FAMILY MEMBER-RELATED"/>
    <property type="match status" value="1"/>
</dbReference>
<dbReference type="Proteomes" id="UP000507470">
    <property type="component" value="Unassembled WGS sequence"/>
</dbReference>
<comment type="similarity">
    <text evidence="1">Belongs to the TRAFAC class TrmE-Era-EngA-EngB-Septin-like GTPase superfamily. AIG1/Toc34/Toc159-like paraseptin GTPase family. IAN subfamily.</text>
</comment>
<dbReference type="Pfam" id="PF04548">
    <property type="entry name" value="AIG1"/>
    <property type="match status" value="1"/>
</dbReference>
<feature type="domain" description="AIG1-type G" evidence="4">
    <location>
        <begin position="6"/>
        <end position="222"/>
    </location>
</feature>
<proteinExistence type="inferred from homology"/>
<accession>A0A6J8A1U3</accession>
<keyword evidence="6" id="KW-1185">Reference proteome</keyword>
<protein>
    <recommendedName>
        <fullName evidence="4">AIG1-type G domain-containing protein</fullName>
    </recommendedName>
</protein>
<dbReference type="FunFam" id="3.40.50.300:FF:000366">
    <property type="entry name" value="GTPase, IMAP family member 2"/>
    <property type="match status" value="1"/>
</dbReference>
<keyword evidence="2" id="KW-0547">Nucleotide-binding</keyword>
<evidence type="ECO:0000256" key="2">
    <source>
        <dbReference type="ARBA" id="ARBA00022741"/>
    </source>
</evidence>
<sequence>MAECDEEELRIVLLGKTGAGKSRTGNTILGLRHGDEIKPFEFACKGSSVTKECTQKENTRFGRKIRIIDTPGVFDTDTKLDNHKTQDEVKKCIVYTFPGPHALVLTVPVGRFTTEDIQTLKHYIQYFGFDILKYVVVIFTKYDLWESDFEDRGEEVPSIDEYIDSLPKYLRTFLEHCDNRFVTLNNKTRDDEQVEKLLSVIDQMIEKNDQKYYTNESYDQAAEILKLVSDRRELAKKVNDSGYITCLYYKIKLYSHKVPPNHPLFEESDFEIPEEEKQ</sequence>
<keyword evidence="3" id="KW-0342">GTP-binding</keyword>
<dbReference type="GO" id="GO:0005525">
    <property type="term" value="F:GTP binding"/>
    <property type="evidence" value="ECO:0007669"/>
    <property type="project" value="UniProtKB-KW"/>
</dbReference>
<dbReference type="PANTHER" id="PTHR10903:SF184">
    <property type="entry name" value="GTP-BINDING PROTEIN A"/>
    <property type="match status" value="1"/>
</dbReference>
<dbReference type="SUPFAM" id="SSF52540">
    <property type="entry name" value="P-loop containing nucleoside triphosphate hydrolases"/>
    <property type="match status" value="1"/>
</dbReference>
<dbReference type="Gene3D" id="3.40.50.300">
    <property type="entry name" value="P-loop containing nucleotide triphosphate hydrolases"/>
    <property type="match status" value="1"/>
</dbReference>
<name>A0A6J8A1U3_MYTCO</name>
<dbReference type="InterPro" id="IPR027417">
    <property type="entry name" value="P-loop_NTPase"/>
</dbReference>
<gene>
    <name evidence="5" type="ORF">MCOR_2195</name>
</gene>
<dbReference type="PROSITE" id="PS51720">
    <property type="entry name" value="G_AIG1"/>
    <property type="match status" value="1"/>
</dbReference>
<dbReference type="OrthoDB" id="431287at2759"/>
<organism evidence="5 6">
    <name type="scientific">Mytilus coruscus</name>
    <name type="common">Sea mussel</name>
    <dbReference type="NCBI Taxonomy" id="42192"/>
    <lineage>
        <taxon>Eukaryota</taxon>
        <taxon>Metazoa</taxon>
        <taxon>Spiralia</taxon>
        <taxon>Lophotrochozoa</taxon>
        <taxon>Mollusca</taxon>
        <taxon>Bivalvia</taxon>
        <taxon>Autobranchia</taxon>
        <taxon>Pteriomorphia</taxon>
        <taxon>Mytilida</taxon>
        <taxon>Mytiloidea</taxon>
        <taxon>Mytilidae</taxon>
        <taxon>Mytilinae</taxon>
        <taxon>Mytilus</taxon>
    </lineage>
</organism>
<evidence type="ECO:0000256" key="3">
    <source>
        <dbReference type="ARBA" id="ARBA00023134"/>
    </source>
</evidence>
<evidence type="ECO:0000313" key="5">
    <source>
        <dbReference type="EMBL" id="CAC5359274.1"/>
    </source>
</evidence>
<evidence type="ECO:0000313" key="6">
    <source>
        <dbReference type="Proteomes" id="UP000507470"/>
    </source>
</evidence>
<dbReference type="AlphaFoldDB" id="A0A6J8A1U3"/>
<reference evidence="5 6" key="1">
    <citation type="submission" date="2020-06" db="EMBL/GenBank/DDBJ databases">
        <authorList>
            <person name="Li R."/>
            <person name="Bekaert M."/>
        </authorList>
    </citation>
    <scope>NUCLEOTIDE SEQUENCE [LARGE SCALE GENOMIC DNA]</scope>
    <source>
        <strain evidence="6">wild</strain>
    </source>
</reference>
<dbReference type="InterPro" id="IPR006703">
    <property type="entry name" value="G_AIG1"/>
</dbReference>
<dbReference type="InterPro" id="IPR045058">
    <property type="entry name" value="GIMA/IAN/Toc"/>
</dbReference>